<dbReference type="InterPro" id="IPR027474">
    <property type="entry name" value="L-asparaginase_N"/>
</dbReference>
<evidence type="ECO:0000313" key="10">
    <source>
        <dbReference type="Proteomes" id="UP000823886"/>
    </source>
</evidence>
<feature type="domain" description="Asparaginase/glutaminase C-terminal" evidence="8">
    <location>
        <begin position="205"/>
        <end position="321"/>
    </location>
</feature>
<protein>
    <recommendedName>
        <fullName evidence="2">asparaginase</fullName>
        <ecNumber evidence="2">3.5.1.1</ecNumber>
    </recommendedName>
</protein>
<dbReference type="InterPro" id="IPR006033">
    <property type="entry name" value="AsnA_fam"/>
</dbReference>
<dbReference type="InterPro" id="IPR040919">
    <property type="entry name" value="Asparaginase_C"/>
</dbReference>
<dbReference type="EMBL" id="DWVZ01000036">
    <property type="protein sequence ID" value="HJC62554.1"/>
    <property type="molecule type" value="Genomic_DNA"/>
</dbReference>
<dbReference type="InterPro" id="IPR027475">
    <property type="entry name" value="Asparaginase/glutaminase_AS2"/>
</dbReference>
<dbReference type="GO" id="GO:0006520">
    <property type="term" value="P:amino acid metabolic process"/>
    <property type="evidence" value="ECO:0007669"/>
    <property type="project" value="InterPro"/>
</dbReference>
<dbReference type="Pfam" id="PF17763">
    <property type="entry name" value="Asparaginase_C"/>
    <property type="match status" value="1"/>
</dbReference>
<feature type="binding site" evidence="5">
    <location>
        <begin position="86"/>
        <end position="87"/>
    </location>
    <ligand>
        <name>substrate</name>
    </ligand>
</feature>
<dbReference type="Pfam" id="PF00710">
    <property type="entry name" value="Asparaginase"/>
    <property type="match status" value="1"/>
</dbReference>
<dbReference type="SUPFAM" id="SSF53774">
    <property type="entry name" value="Glutaminase/Asparaginase"/>
    <property type="match status" value="1"/>
</dbReference>
<reference evidence="9" key="2">
    <citation type="submission" date="2021-04" db="EMBL/GenBank/DDBJ databases">
        <authorList>
            <person name="Gilroy R."/>
        </authorList>
    </citation>
    <scope>NUCLEOTIDE SEQUENCE</scope>
    <source>
        <strain evidence="9">ChiBcec2-3848</strain>
    </source>
</reference>
<dbReference type="PROSITE" id="PS00917">
    <property type="entry name" value="ASN_GLN_ASE_2"/>
    <property type="match status" value="1"/>
</dbReference>
<proteinExistence type="inferred from homology"/>
<dbReference type="EC" id="3.5.1.1" evidence="2"/>
<feature type="binding site" evidence="5">
    <location>
        <position position="55"/>
    </location>
    <ligand>
        <name>substrate</name>
    </ligand>
</feature>
<dbReference type="SMART" id="SM00870">
    <property type="entry name" value="Asparaginase"/>
    <property type="match status" value="1"/>
</dbReference>
<dbReference type="InterPro" id="IPR006034">
    <property type="entry name" value="Asparaginase/glutaminase-like"/>
</dbReference>
<evidence type="ECO:0000256" key="6">
    <source>
        <dbReference type="PROSITE-ProRule" id="PRU10100"/>
    </source>
</evidence>
<dbReference type="InterPro" id="IPR036152">
    <property type="entry name" value="Asp/glu_Ase-like_sf"/>
</dbReference>
<dbReference type="Proteomes" id="UP000823886">
    <property type="component" value="Unassembled WGS sequence"/>
</dbReference>
<reference evidence="9" key="1">
    <citation type="journal article" date="2021" name="PeerJ">
        <title>Extensive microbial diversity within the chicken gut microbiome revealed by metagenomics and culture.</title>
        <authorList>
            <person name="Gilroy R."/>
            <person name="Ravi A."/>
            <person name="Getino M."/>
            <person name="Pursley I."/>
            <person name="Horton D.L."/>
            <person name="Alikhan N.F."/>
            <person name="Baker D."/>
            <person name="Gharbi K."/>
            <person name="Hall N."/>
            <person name="Watson M."/>
            <person name="Adriaenssens E.M."/>
            <person name="Foster-Nyarko E."/>
            <person name="Jarju S."/>
            <person name="Secka A."/>
            <person name="Antonio M."/>
            <person name="Oren A."/>
            <person name="Chaudhuri R.R."/>
            <person name="La Ragione R."/>
            <person name="Hildebrand F."/>
            <person name="Pallen M.J."/>
        </authorList>
    </citation>
    <scope>NUCLEOTIDE SEQUENCE</scope>
    <source>
        <strain evidence="9">ChiBcec2-3848</strain>
    </source>
</reference>
<feature type="active site" evidence="6">
    <location>
        <position position="86"/>
    </location>
</feature>
<dbReference type="SFLD" id="SFLDS00057">
    <property type="entry name" value="Glutaminase/Asparaginase"/>
    <property type="match status" value="1"/>
</dbReference>
<dbReference type="PROSITE" id="PS51257">
    <property type="entry name" value="PROKAR_LIPOPROTEIN"/>
    <property type="match status" value="1"/>
</dbReference>
<dbReference type="PIRSF" id="PIRSF500176">
    <property type="entry name" value="L_ASNase"/>
    <property type="match status" value="1"/>
</dbReference>
<dbReference type="PANTHER" id="PTHR11707:SF28">
    <property type="entry name" value="60 KDA LYSOPHOSPHOLIPASE"/>
    <property type="match status" value="1"/>
</dbReference>
<comment type="caution">
    <text evidence="9">The sequence shown here is derived from an EMBL/GenBank/DDBJ whole genome shotgun (WGS) entry which is preliminary data.</text>
</comment>
<evidence type="ECO:0000256" key="4">
    <source>
        <dbReference type="PIRSR" id="PIRSR001220-1"/>
    </source>
</evidence>
<dbReference type="CDD" id="cd08963">
    <property type="entry name" value="L-asparaginase_I"/>
    <property type="match status" value="1"/>
</dbReference>
<evidence type="ECO:0000256" key="3">
    <source>
        <dbReference type="ARBA" id="ARBA00022801"/>
    </source>
</evidence>
<dbReference type="PANTHER" id="PTHR11707">
    <property type="entry name" value="L-ASPARAGINASE"/>
    <property type="match status" value="1"/>
</dbReference>
<gene>
    <name evidence="9" type="ORF">H9753_02890</name>
</gene>
<evidence type="ECO:0000313" key="9">
    <source>
        <dbReference type="EMBL" id="HJC62554.1"/>
    </source>
</evidence>
<feature type="active site" description="O-isoaspartyl threonine intermediate" evidence="4">
    <location>
        <position position="13"/>
    </location>
</feature>
<dbReference type="Gene3D" id="3.40.50.40">
    <property type="match status" value="1"/>
</dbReference>
<comment type="similarity">
    <text evidence="1">Belongs to the asparaginase 1 family.</text>
</comment>
<dbReference type="InterPro" id="IPR037152">
    <property type="entry name" value="L-asparaginase_N_sf"/>
</dbReference>
<feature type="domain" description="L-asparaginase N-terminal" evidence="7">
    <location>
        <begin position="4"/>
        <end position="186"/>
    </location>
</feature>
<dbReference type="PRINTS" id="PR00139">
    <property type="entry name" value="ASNGLNASE"/>
</dbReference>
<dbReference type="AlphaFoldDB" id="A0A9D2PLS7"/>
<evidence type="ECO:0000256" key="2">
    <source>
        <dbReference type="ARBA" id="ARBA00012920"/>
    </source>
</evidence>
<dbReference type="PROSITE" id="PS51732">
    <property type="entry name" value="ASN_GLN_ASE_3"/>
    <property type="match status" value="1"/>
</dbReference>
<dbReference type="FunFam" id="3.40.50.1170:FF:000001">
    <property type="entry name" value="L-asparaginase 2"/>
    <property type="match status" value="1"/>
</dbReference>
<dbReference type="InterPro" id="IPR027473">
    <property type="entry name" value="L-asparaginase_C"/>
</dbReference>
<dbReference type="InterPro" id="IPR041725">
    <property type="entry name" value="L-asparaginase_I"/>
</dbReference>
<keyword evidence="3" id="KW-0378">Hydrolase</keyword>
<evidence type="ECO:0000256" key="1">
    <source>
        <dbReference type="ARBA" id="ARBA00010518"/>
    </source>
</evidence>
<dbReference type="NCBIfam" id="TIGR00519">
    <property type="entry name" value="asnASE_I"/>
    <property type="match status" value="1"/>
</dbReference>
<evidence type="ECO:0000259" key="7">
    <source>
        <dbReference type="Pfam" id="PF00710"/>
    </source>
</evidence>
<dbReference type="Gene3D" id="3.40.50.1170">
    <property type="entry name" value="L-asparaginase, N-terminal domain"/>
    <property type="match status" value="1"/>
</dbReference>
<dbReference type="GO" id="GO:0004067">
    <property type="term" value="F:asparaginase activity"/>
    <property type="evidence" value="ECO:0007669"/>
    <property type="project" value="UniProtKB-UniRule"/>
</dbReference>
<evidence type="ECO:0000256" key="5">
    <source>
        <dbReference type="PIRSR" id="PIRSR001220-2"/>
    </source>
</evidence>
<evidence type="ECO:0000259" key="8">
    <source>
        <dbReference type="Pfam" id="PF17763"/>
    </source>
</evidence>
<sequence length="343" mass="37845">MKKKILILTTGGTLACVQDEKGLVPGLSSQDILSYISDITDLYDVDFLELFQLDSANIQPCHWQAMAETIYGQYQAYDGIVIFHGTDTMAYTASALSFMLLNIPVPVVITGSQLSILNPLADAVENCRCAIHMAGSGMPGVFLAFNRKVILGTRASKVRTTSFHAFESINYPYVGEINSRGLDLQRSYIPGPSGPCVLERQLEEKVFLIKLVPGFDGKIFQFLYEQGYRGLIIEAFGMGGIPSLSPEVIGDLKDVIQKGMIVAVKSQCPYESSSLSLYETGRTALEAGVFQAYDMSTEAVVTKVMWILGKHWEREKIEEMFYKNLAGEILIPDTSPHPVVKNI</sequence>
<name>A0A9D2PLS7_9FIRM</name>
<dbReference type="PIRSF" id="PIRSF001220">
    <property type="entry name" value="L-ASNase_gatD"/>
    <property type="match status" value="1"/>
</dbReference>
<organism evidence="9 10">
    <name type="scientific">Candidatus Blautia merdavium</name>
    <dbReference type="NCBI Taxonomy" id="2838494"/>
    <lineage>
        <taxon>Bacteria</taxon>
        <taxon>Bacillati</taxon>
        <taxon>Bacillota</taxon>
        <taxon>Clostridia</taxon>
        <taxon>Lachnospirales</taxon>
        <taxon>Lachnospiraceae</taxon>
        <taxon>Blautia</taxon>
    </lineage>
</organism>
<accession>A0A9D2PLS7</accession>